<accession>A0AAX3WNQ7</accession>
<sequence length="49" mass="5557">MFGQSPKDTVNAYSEYETILKQANHVIFAAIPFTKNEDDRAKLVNSLIK</sequence>
<reference evidence="1" key="1">
    <citation type="submission" date="2023-05" db="EMBL/GenBank/DDBJ databases">
        <title>Comparative genomics of Bacillaceae isolates and their secondary metabolite potential.</title>
        <authorList>
            <person name="Song L."/>
            <person name="Nielsen L.J."/>
            <person name="Mohite O."/>
            <person name="Xu X."/>
            <person name="Weber T."/>
            <person name="Kovacs A.T."/>
        </authorList>
    </citation>
    <scope>NUCLEOTIDE SEQUENCE</scope>
    <source>
        <strain evidence="1">LY1</strain>
    </source>
</reference>
<name>A0AAX3WNQ7_9BACI</name>
<dbReference type="AlphaFoldDB" id="A0AAX3WNQ7"/>
<dbReference type="Proteomes" id="UP001178322">
    <property type="component" value="Chromosome"/>
</dbReference>
<organism evidence="1 2">
    <name type="scientific">Lysinibacillus pakistanensis</name>
    <dbReference type="NCBI Taxonomy" id="759811"/>
    <lineage>
        <taxon>Bacteria</taxon>
        <taxon>Bacillati</taxon>
        <taxon>Bacillota</taxon>
        <taxon>Bacilli</taxon>
        <taxon>Bacillales</taxon>
        <taxon>Bacillaceae</taxon>
        <taxon>Lysinibacillus</taxon>
    </lineage>
</organism>
<proteinExistence type="predicted"/>
<dbReference type="EMBL" id="CP126101">
    <property type="protein sequence ID" value="WHY49463.1"/>
    <property type="molecule type" value="Genomic_DNA"/>
</dbReference>
<protein>
    <submittedName>
        <fullName evidence="1">Uncharacterized protein</fullName>
    </submittedName>
</protein>
<dbReference type="RefSeq" id="WP_283868201.1">
    <property type="nucleotide sequence ID" value="NZ_CP126101.1"/>
</dbReference>
<gene>
    <name evidence="1" type="ORF">QNH24_14030</name>
</gene>
<evidence type="ECO:0000313" key="1">
    <source>
        <dbReference type="EMBL" id="WHY49463.1"/>
    </source>
</evidence>
<evidence type="ECO:0000313" key="2">
    <source>
        <dbReference type="Proteomes" id="UP001178322"/>
    </source>
</evidence>